<dbReference type="GO" id="GO:0008878">
    <property type="term" value="F:glucose-1-phosphate adenylyltransferase activity"/>
    <property type="evidence" value="ECO:0007669"/>
    <property type="project" value="UniProtKB-EC"/>
</dbReference>
<dbReference type="AlphaFoldDB" id="A0A7X0HS06"/>
<evidence type="ECO:0000259" key="3">
    <source>
        <dbReference type="Pfam" id="PF00483"/>
    </source>
</evidence>
<comment type="caution">
    <text evidence="5">The sequence shown here is derived from an EMBL/GenBank/DDBJ whole genome shotgun (WGS) entry which is preliminary data.</text>
</comment>
<keyword evidence="6" id="KW-1185">Reference proteome</keyword>
<feature type="domain" description="Nucleotidyl transferase" evidence="3">
    <location>
        <begin position="20"/>
        <end position="148"/>
    </location>
</feature>
<keyword evidence="5" id="KW-0808">Transferase</keyword>
<dbReference type="Pfam" id="PF00483">
    <property type="entry name" value="NTP_transferase"/>
    <property type="match status" value="1"/>
</dbReference>
<evidence type="ECO:0000313" key="6">
    <source>
        <dbReference type="Proteomes" id="UP000531594"/>
    </source>
</evidence>
<dbReference type="Pfam" id="PF24894">
    <property type="entry name" value="Hexapep_GlmU"/>
    <property type="match status" value="1"/>
</dbReference>
<dbReference type="InterPro" id="IPR056818">
    <property type="entry name" value="GlmU/GlgC-like_hexapep"/>
</dbReference>
<dbReference type="CDD" id="cd02508">
    <property type="entry name" value="ADP_Glucose_PP"/>
    <property type="match status" value="1"/>
</dbReference>
<comment type="similarity">
    <text evidence="1">Belongs to the bacterial/plant glucose-1-phosphate adenylyltransferase family.</text>
</comment>
<dbReference type="InterPro" id="IPR011004">
    <property type="entry name" value="Trimer_LpxA-like_sf"/>
</dbReference>
<dbReference type="Gene3D" id="3.90.550.10">
    <property type="entry name" value="Spore Coat Polysaccharide Biosynthesis Protein SpsA, Chain A"/>
    <property type="match status" value="1"/>
</dbReference>
<dbReference type="GO" id="GO:0005978">
    <property type="term" value="P:glycogen biosynthetic process"/>
    <property type="evidence" value="ECO:0007669"/>
    <property type="project" value="UniProtKB-KW"/>
</dbReference>
<evidence type="ECO:0000256" key="2">
    <source>
        <dbReference type="ARBA" id="ARBA00023056"/>
    </source>
</evidence>
<protein>
    <submittedName>
        <fullName evidence="5">Glucose-1-phosphate adenylyltransferase</fullName>
        <ecNumber evidence="5">2.7.7.27</ecNumber>
    </submittedName>
</protein>
<dbReference type="PANTHER" id="PTHR43523:SF6">
    <property type="entry name" value="GLYCOGEN BIOSYNTHESIS PROTEIN GLGD"/>
    <property type="match status" value="1"/>
</dbReference>
<dbReference type="RefSeq" id="WP_184526185.1">
    <property type="nucleotide sequence ID" value="NZ_JACHGK010000007.1"/>
</dbReference>
<evidence type="ECO:0000259" key="4">
    <source>
        <dbReference type="Pfam" id="PF24894"/>
    </source>
</evidence>
<accession>A0A7X0HS06</accession>
<dbReference type="EC" id="2.7.7.27" evidence="5"/>
<dbReference type="InterPro" id="IPR029044">
    <property type="entry name" value="Nucleotide-diphossugar_trans"/>
</dbReference>
<sequence length="348" mass="39032">MSKKLLGVIDATIKYDDLDGLTAHRSLVAIPIAGRYRMIDFVLSSMVNSGIQSMALFTTYPYSSLLDHLESGKNWNLSRKRDGLFFFPSPHLDVPRAGIGSFTHFAANMDYFKRASQEYSLIANCYTIMNMDFRPALEKHMEKGCDITEIYHNGRPLDMYLVKTSLLIDLVETRSETGYTCMKDVVNGNHSFTRCIYEYPNHAFVINSVESYYAVSMELLKHSVRRDLFLITQPIYTKVKDEPPTRYRKGAVVNNALIANGCILEGTVENSIISRAVKIGKGSVVKNSVIMQKCQIGENCVIDSAILDKDVRIEPGTVLIGSEKHPFVVPKGTVQGALMNCESIIRCK</sequence>
<dbReference type="SUPFAM" id="SSF51161">
    <property type="entry name" value="Trimeric LpxA-like enzymes"/>
    <property type="match status" value="1"/>
</dbReference>
<evidence type="ECO:0000313" key="5">
    <source>
        <dbReference type="EMBL" id="MBB6445818.1"/>
    </source>
</evidence>
<dbReference type="PANTHER" id="PTHR43523">
    <property type="entry name" value="GLUCOSE-1-PHOSPHATE ADENYLYLTRANSFERASE-RELATED"/>
    <property type="match status" value="1"/>
</dbReference>
<keyword evidence="5" id="KW-0548">Nucleotidyltransferase</keyword>
<dbReference type="SUPFAM" id="SSF53448">
    <property type="entry name" value="Nucleotide-diphospho-sugar transferases"/>
    <property type="match status" value="1"/>
</dbReference>
<dbReference type="CDD" id="cd04651">
    <property type="entry name" value="LbH_G1P_AT_C"/>
    <property type="match status" value="1"/>
</dbReference>
<reference evidence="5 6" key="1">
    <citation type="submission" date="2020-08" db="EMBL/GenBank/DDBJ databases">
        <title>Genomic Encyclopedia of Type Strains, Phase IV (KMG-IV): sequencing the most valuable type-strain genomes for metagenomic binning, comparative biology and taxonomic classification.</title>
        <authorList>
            <person name="Goeker M."/>
        </authorList>
    </citation>
    <scope>NUCLEOTIDE SEQUENCE [LARGE SCALE GENOMIC DNA]</scope>
    <source>
        <strain evidence="5 6">DSM 5391</strain>
    </source>
</reference>
<evidence type="ECO:0000256" key="1">
    <source>
        <dbReference type="ARBA" id="ARBA00010443"/>
    </source>
</evidence>
<dbReference type="Proteomes" id="UP000531594">
    <property type="component" value="Unassembled WGS sequence"/>
</dbReference>
<dbReference type="EMBL" id="JACHGK010000007">
    <property type="protein sequence ID" value="MBB6445818.1"/>
    <property type="molecule type" value="Genomic_DNA"/>
</dbReference>
<feature type="domain" description="Glucose-1-phosphate adenylyltransferase/Bifunctional protein GlmU-like C-terminal hexapeptide" evidence="4">
    <location>
        <begin position="251"/>
        <end position="322"/>
    </location>
</feature>
<organism evidence="5 6">
    <name type="scientific">Bacillus benzoevorans</name>
    <dbReference type="NCBI Taxonomy" id="1456"/>
    <lineage>
        <taxon>Bacteria</taxon>
        <taxon>Bacillati</taxon>
        <taxon>Bacillota</taxon>
        <taxon>Bacilli</taxon>
        <taxon>Bacillales</taxon>
        <taxon>Bacillaceae</taxon>
        <taxon>Bacillus</taxon>
    </lineage>
</organism>
<dbReference type="InterPro" id="IPR011831">
    <property type="entry name" value="ADP-Glc_PPase"/>
</dbReference>
<name>A0A7X0HS06_9BACI</name>
<gene>
    <name evidence="5" type="ORF">HNR53_002443</name>
</gene>
<keyword evidence="2" id="KW-0320">Glycogen biosynthesis</keyword>
<dbReference type="InterPro" id="IPR005835">
    <property type="entry name" value="NTP_transferase_dom"/>
</dbReference>
<proteinExistence type="inferred from homology"/>
<dbReference type="Gene3D" id="2.160.10.10">
    <property type="entry name" value="Hexapeptide repeat proteins"/>
    <property type="match status" value="1"/>
</dbReference>